<dbReference type="Proteomes" id="UP001470230">
    <property type="component" value="Unassembled WGS sequence"/>
</dbReference>
<evidence type="ECO:0000313" key="2">
    <source>
        <dbReference type="Proteomes" id="UP001470230"/>
    </source>
</evidence>
<name>A0ABR2JQW7_9EUKA</name>
<accession>A0ABR2JQW7</accession>
<proteinExistence type="predicted"/>
<organism evidence="1 2">
    <name type="scientific">Tritrichomonas musculus</name>
    <dbReference type="NCBI Taxonomy" id="1915356"/>
    <lineage>
        <taxon>Eukaryota</taxon>
        <taxon>Metamonada</taxon>
        <taxon>Parabasalia</taxon>
        <taxon>Tritrichomonadida</taxon>
        <taxon>Tritrichomonadidae</taxon>
        <taxon>Tritrichomonas</taxon>
    </lineage>
</organism>
<dbReference type="EMBL" id="JAPFFF010000010">
    <property type="protein sequence ID" value="KAK8881170.1"/>
    <property type="molecule type" value="Genomic_DNA"/>
</dbReference>
<gene>
    <name evidence="1" type="ORF">M9Y10_003900</name>
</gene>
<sequence>MDNNTPGARMLHNLINQSERWPPINLFIYGLYTNKDSSRIEGLFGFFKTNYGHERGQLKNVITNINNQASVLLTQSYSSRTSTDKQYPLFLLVNCDDIRYFGKLFFGLLSIEYSAFVWNN</sequence>
<protein>
    <recommendedName>
        <fullName evidence="3">MULE transposase domain-containing protein</fullName>
    </recommendedName>
</protein>
<keyword evidence="2" id="KW-1185">Reference proteome</keyword>
<reference evidence="1 2" key="1">
    <citation type="submission" date="2024-04" db="EMBL/GenBank/DDBJ databases">
        <title>Tritrichomonas musculus Genome.</title>
        <authorList>
            <person name="Alves-Ferreira E."/>
            <person name="Grigg M."/>
            <person name="Lorenzi H."/>
            <person name="Galac M."/>
        </authorList>
    </citation>
    <scope>NUCLEOTIDE SEQUENCE [LARGE SCALE GENOMIC DNA]</scope>
    <source>
        <strain evidence="1 2">EAF2021</strain>
    </source>
</reference>
<evidence type="ECO:0000313" key="1">
    <source>
        <dbReference type="EMBL" id="KAK8881170.1"/>
    </source>
</evidence>
<evidence type="ECO:0008006" key="3">
    <source>
        <dbReference type="Google" id="ProtNLM"/>
    </source>
</evidence>
<comment type="caution">
    <text evidence="1">The sequence shown here is derived from an EMBL/GenBank/DDBJ whole genome shotgun (WGS) entry which is preliminary data.</text>
</comment>